<gene>
    <name evidence="1" type="ORF">BWGO95_02667</name>
</gene>
<accession>A0A1C4DP96</accession>
<sequence length="23" mass="2566">MPGLISFSCFVTYGGFVWISLLK</sequence>
<dbReference type="EMBL" id="FMAK01000034">
    <property type="protein sequence ID" value="SCB68525.1"/>
    <property type="molecule type" value="Genomic_DNA"/>
</dbReference>
<evidence type="ECO:0000313" key="1">
    <source>
        <dbReference type="EMBL" id="SCB68525.1"/>
    </source>
</evidence>
<evidence type="ECO:0000313" key="2">
    <source>
        <dbReference type="Proteomes" id="UP000195696"/>
    </source>
</evidence>
<protein>
    <submittedName>
        <fullName evidence="1">Uncharacterized protein</fullName>
    </submittedName>
</protein>
<proteinExistence type="predicted"/>
<name>A0A1C4DP96_BACMY</name>
<dbReference type="Proteomes" id="UP000195696">
    <property type="component" value="Unassembled WGS sequence"/>
</dbReference>
<reference evidence="1 2" key="1">
    <citation type="submission" date="2016-08" db="EMBL/GenBank/DDBJ databases">
        <authorList>
            <person name="Seilhamer J.J."/>
        </authorList>
    </citation>
    <scope>NUCLEOTIDE SEQUENCE [LARGE SCALE GENOMIC DNA]</scope>
    <source>
        <strain evidence="1 2">SDA_GO95</strain>
    </source>
</reference>
<organism evidence="1 2">
    <name type="scientific">Bacillus mycoides</name>
    <dbReference type="NCBI Taxonomy" id="1405"/>
    <lineage>
        <taxon>Bacteria</taxon>
        <taxon>Bacillati</taxon>
        <taxon>Bacillota</taxon>
        <taxon>Bacilli</taxon>
        <taxon>Bacillales</taxon>
        <taxon>Bacillaceae</taxon>
        <taxon>Bacillus</taxon>
        <taxon>Bacillus cereus group</taxon>
    </lineage>
</organism>
<dbReference type="AlphaFoldDB" id="A0A1C4DP96"/>